<evidence type="ECO:0000256" key="9">
    <source>
        <dbReference type="ARBA" id="ARBA00023225"/>
    </source>
</evidence>
<dbReference type="InterPro" id="IPR051472">
    <property type="entry name" value="T3SS_Stator/FliH"/>
</dbReference>
<evidence type="ECO:0000256" key="12">
    <source>
        <dbReference type="SAM" id="MobiDB-lite"/>
    </source>
</evidence>
<gene>
    <name evidence="14" type="ORF">C5615_12670</name>
</gene>
<comment type="subcellular location">
    <subcellularLocation>
        <location evidence="2">Cytoplasm</location>
    </subcellularLocation>
</comment>
<keyword evidence="9" id="KW-1006">Bacterial flagellum protein export</keyword>
<feature type="domain" description="Flagellar assembly protein FliH/Type III secretion system HrpE" evidence="13">
    <location>
        <begin position="106"/>
        <end position="225"/>
    </location>
</feature>
<organism evidence="14 15">
    <name type="scientific">Burkholderia cepacia</name>
    <name type="common">Pseudomonas cepacia</name>
    <dbReference type="NCBI Taxonomy" id="292"/>
    <lineage>
        <taxon>Bacteria</taxon>
        <taxon>Pseudomonadati</taxon>
        <taxon>Pseudomonadota</taxon>
        <taxon>Betaproteobacteria</taxon>
        <taxon>Burkholderiales</taxon>
        <taxon>Burkholderiaceae</taxon>
        <taxon>Burkholderia</taxon>
        <taxon>Burkholderia cepacia complex</taxon>
    </lineage>
</organism>
<evidence type="ECO:0000256" key="5">
    <source>
        <dbReference type="ARBA" id="ARBA00022448"/>
    </source>
</evidence>
<evidence type="ECO:0000256" key="3">
    <source>
        <dbReference type="ARBA" id="ARBA00006602"/>
    </source>
</evidence>
<comment type="caution">
    <text evidence="14">The sequence shown here is derived from an EMBL/GenBank/DDBJ whole genome shotgun (WGS) entry which is preliminary data.</text>
</comment>
<dbReference type="Pfam" id="PF02108">
    <property type="entry name" value="FliH"/>
    <property type="match status" value="1"/>
</dbReference>
<evidence type="ECO:0000313" key="14">
    <source>
        <dbReference type="EMBL" id="PQP18692.1"/>
    </source>
</evidence>
<dbReference type="InterPro" id="IPR012842">
    <property type="entry name" value="T3SS_SctL/SctL2"/>
</dbReference>
<dbReference type="EMBL" id="PUIQ01000013">
    <property type="protein sequence ID" value="PQP18692.1"/>
    <property type="molecule type" value="Genomic_DNA"/>
</dbReference>
<comment type="similarity">
    <text evidence="10">Belongs to the SctL stator family.</text>
</comment>
<comment type="similarity">
    <text evidence="3">Belongs to the FliH family.</text>
</comment>
<evidence type="ECO:0000256" key="11">
    <source>
        <dbReference type="ARBA" id="ARBA00040494"/>
    </source>
</evidence>
<dbReference type="GO" id="GO:0030254">
    <property type="term" value="P:protein secretion by the type III secretion system"/>
    <property type="evidence" value="ECO:0007669"/>
    <property type="project" value="InterPro"/>
</dbReference>
<dbReference type="GO" id="GO:0044781">
    <property type="term" value="P:bacterial-type flagellum organization"/>
    <property type="evidence" value="ECO:0007669"/>
    <property type="project" value="UniProtKB-KW"/>
</dbReference>
<keyword evidence="7" id="KW-1005">Bacterial flagellum biogenesis</keyword>
<evidence type="ECO:0000259" key="13">
    <source>
        <dbReference type="Pfam" id="PF02108"/>
    </source>
</evidence>
<evidence type="ECO:0000256" key="8">
    <source>
        <dbReference type="ARBA" id="ARBA00022927"/>
    </source>
</evidence>
<proteinExistence type="inferred from homology"/>
<reference evidence="14 15" key="1">
    <citation type="submission" date="2018-02" db="EMBL/GenBank/DDBJ databases">
        <title>Draft genome sequencing of Burkholderia cepacia Y14-15.</title>
        <authorList>
            <person name="Zheng B.-X."/>
        </authorList>
    </citation>
    <scope>NUCLEOTIDE SEQUENCE [LARGE SCALE GENOMIC DNA]</scope>
    <source>
        <strain evidence="14 15">Y14-15</strain>
    </source>
</reference>
<dbReference type="NCBIfam" id="TIGR02499">
    <property type="entry name" value="HrpE_YscL_not"/>
    <property type="match status" value="1"/>
</dbReference>
<accession>A0A2S8IWE8</accession>
<evidence type="ECO:0000313" key="15">
    <source>
        <dbReference type="Proteomes" id="UP000238206"/>
    </source>
</evidence>
<evidence type="ECO:0000256" key="10">
    <source>
        <dbReference type="ARBA" id="ARBA00024335"/>
    </source>
</evidence>
<feature type="region of interest" description="Disordered" evidence="12">
    <location>
        <begin position="247"/>
        <end position="289"/>
    </location>
</feature>
<dbReference type="PANTHER" id="PTHR34982">
    <property type="entry name" value="YOP PROTEINS TRANSLOCATION PROTEIN L"/>
    <property type="match status" value="1"/>
</dbReference>
<name>A0A2S8IWE8_BURCE</name>
<evidence type="ECO:0000256" key="2">
    <source>
        <dbReference type="ARBA" id="ARBA00004496"/>
    </source>
</evidence>
<keyword evidence="6" id="KW-0963">Cytoplasm</keyword>
<dbReference type="InterPro" id="IPR018035">
    <property type="entry name" value="Flagellar_FliH/T3SS_HrpE"/>
</dbReference>
<protein>
    <recommendedName>
        <fullName evidence="4">Flagellar assembly protein FliH</fullName>
    </recommendedName>
    <alternativeName>
        <fullName evidence="11">Type 3 secretion system stator protein</fullName>
    </alternativeName>
</protein>
<evidence type="ECO:0000256" key="7">
    <source>
        <dbReference type="ARBA" id="ARBA00022795"/>
    </source>
</evidence>
<dbReference type="RefSeq" id="WP_105390849.1">
    <property type="nucleotide sequence ID" value="NZ_PUIQ01000013.1"/>
</dbReference>
<dbReference type="Proteomes" id="UP000238206">
    <property type="component" value="Unassembled WGS sequence"/>
</dbReference>
<evidence type="ECO:0000256" key="4">
    <source>
        <dbReference type="ARBA" id="ARBA00016507"/>
    </source>
</evidence>
<dbReference type="PANTHER" id="PTHR34982:SF1">
    <property type="entry name" value="FLAGELLAR ASSEMBLY PROTEIN FLIH"/>
    <property type="match status" value="1"/>
</dbReference>
<evidence type="ECO:0000256" key="1">
    <source>
        <dbReference type="ARBA" id="ARBA00003041"/>
    </source>
</evidence>
<evidence type="ECO:0000256" key="6">
    <source>
        <dbReference type="ARBA" id="ARBA00022490"/>
    </source>
</evidence>
<keyword evidence="8" id="KW-0653">Protein transport</keyword>
<comment type="function">
    <text evidence="1">Needed for flagellar regrowth and assembly.</text>
</comment>
<dbReference type="GO" id="GO:0005829">
    <property type="term" value="C:cytosol"/>
    <property type="evidence" value="ECO:0007669"/>
    <property type="project" value="TreeGrafter"/>
</dbReference>
<sequence>MIIWLRQPGTEQAARACNTGVGVHADVVQREALASLVQLDAGYLALQRQHAEVLAQAARDADSMLAAARADADALRAEARGEYDTAQQRGYDAGSRDALSQWYARTAQLLERRYELQMSLKQRIAGLVVSAVEKIVANEQPAALFARAGDVVERIIEGSRTLQVRVHPDEHDAAVETFSHAVAQWRARGQPVQLTVHADRTLDPGACVCDTDIGSVDASLKVQIDAVRMAADAALRRDANAPDVPETLAPEAFAEVRTHAAAPGLPEPPEPEPKPASGTGPAEDIGVRA</sequence>
<keyword evidence="5" id="KW-0813">Transport</keyword>
<dbReference type="AlphaFoldDB" id="A0A2S8IWE8"/>